<dbReference type="EMBL" id="CACVKT020007786">
    <property type="protein sequence ID" value="CAC5410698.1"/>
    <property type="molecule type" value="Genomic_DNA"/>
</dbReference>
<evidence type="ECO:0000313" key="2">
    <source>
        <dbReference type="Proteomes" id="UP000507470"/>
    </source>
</evidence>
<proteinExistence type="predicted"/>
<sequence length="367" mass="42459">MTEERKTRKLSIHLEQDAMDQSLSSDDKDEEITIDDDIIHTVTKLLKFGKNGMVSPDHIEMSLCKMLQAERNHWKDKTDAAMNEIERQHKETLANQVSLQNLMDMLHFNKRKISHANLKMENSIAEENASVDDMLDTLKYRIINLKQMAGIIDEMDETEPQDKLLKYSDRDIEYLKNAIAKAHWEKESIQKQLTERVNEIKWLTSELDNVKMHLHKLQEVVKKYNEAHTGTNFHLNEVKSEVPKSPGRTIKHCTAPLSSRQRTYIEGDWLQGYPNPIDESSALKTRLQAHIYSNKNGNSKMGVAQCLRCQKLFKPKENSSKSCRYHPKGREITEQYDVNGKLVHVVYKWACCKKGLDSAGCIYGHHV</sequence>
<dbReference type="Proteomes" id="UP000507470">
    <property type="component" value="Unassembled WGS sequence"/>
</dbReference>
<gene>
    <name evidence="1" type="ORF">MCOR_43862</name>
</gene>
<dbReference type="AlphaFoldDB" id="A0A6J8DQ14"/>
<protein>
    <submittedName>
        <fullName evidence="1">Uncharacterized protein</fullName>
    </submittedName>
</protein>
<reference evidence="1 2" key="1">
    <citation type="submission" date="2020-06" db="EMBL/GenBank/DDBJ databases">
        <authorList>
            <person name="Li R."/>
            <person name="Bekaert M."/>
        </authorList>
    </citation>
    <scope>NUCLEOTIDE SEQUENCE [LARGE SCALE GENOMIC DNA]</scope>
    <source>
        <strain evidence="2">wild</strain>
    </source>
</reference>
<organism evidence="1 2">
    <name type="scientific">Mytilus coruscus</name>
    <name type="common">Sea mussel</name>
    <dbReference type="NCBI Taxonomy" id="42192"/>
    <lineage>
        <taxon>Eukaryota</taxon>
        <taxon>Metazoa</taxon>
        <taxon>Spiralia</taxon>
        <taxon>Lophotrochozoa</taxon>
        <taxon>Mollusca</taxon>
        <taxon>Bivalvia</taxon>
        <taxon>Autobranchia</taxon>
        <taxon>Pteriomorphia</taxon>
        <taxon>Mytilida</taxon>
        <taxon>Mytiloidea</taxon>
        <taxon>Mytilidae</taxon>
        <taxon>Mytilinae</taxon>
        <taxon>Mytilus</taxon>
    </lineage>
</organism>
<evidence type="ECO:0000313" key="1">
    <source>
        <dbReference type="EMBL" id="CAC5410698.1"/>
    </source>
</evidence>
<accession>A0A6J8DQ14</accession>
<keyword evidence="2" id="KW-1185">Reference proteome</keyword>
<dbReference type="OrthoDB" id="6134843at2759"/>
<name>A0A6J8DQ14_MYTCO</name>